<dbReference type="Proteomes" id="UP001064048">
    <property type="component" value="Chromosome 7"/>
</dbReference>
<comment type="caution">
    <text evidence="1">The sequence shown here is derived from an EMBL/GenBank/DDBJ whole genome shotgun (WGS) entry which is preliminary data.</text>
</comment>
<evidence type="ECO:0000313" key="1">
    <source>
        <dbReference type="EMBL" id="KAI8432185.1"/>
    </source>
</evidence>
<protein>
    <submittedName>
        <fullName evidence="1">Uncharacterized protein</fullName>
    </submittedName>
</protein>
<name>A0ACC0K7T0_CHOFU</name>
<gene>
    <name evidence="1" type="ORF">MSG28_004644</name>
</gene>
<reference evidence="1 2" key="1">
    <citation type="journal article" date="2022" name="Genome Biol. Evol.">
        <title>The Spruce Budworm Genome: Reconstructing the Evolutionary History of Antifreeze Proteins.</title>
        <authorList>
            <person name="Beliveau C."/>
            <person name="Gagne P."/>
            <person name="Picq S."/>
            <person name="Vernygora O."/>
            <person name="Keeling C.I."/>
            <person name="Pinkney K."/>
            <person name="Doucet D."/>
            <person name="Wen F."/>
            <person name="Johnston J.S."/>
            <person name="Maaroufi H."/>
            <person name="Boyle B."/>
            <person name="Laroche J."/>
            <person name="Dewar K."/>
            <person name="Juretic N."/>
            <person name="Blackburn G."/>
            <person name="Nisole A."/>
            <person name="Brunet B."/>
            <person name="Brandao M."/>
            <person name="Lumley L."/>
            <person name="Duan J."/>
            <person name="Quan G."/>
            <person name="Lucarotti C.J."/>
            <person name="Roe A.D."/>
            <person name="Sperling F.A.H."/>
            <person name="Levesque R.C."/>
            <person name="Cusson M."/>
        </authorList>
    </citation>
    <scope>NUCLEOTIDE SEQUENCE [LARGE SCALE GENOMIC DNA]</scope>
    <source>
        <strain evidence="1">Glfc:IPQL:Cfum</strain>
    </source>
</reference>
<organism evidence="1 2">
    <name type="scientific">Choristoneura fumiferana</name>
    <name type="common">Spruce budworm moth</name>
    <name type="synonym">Archips fumiferana</name>
    <dbReference type="NCBI Taxonomy" id="7141"/>
    <lineage>
        <taxon>Eukaryota</taxon>
        <taxon>Metazoa</taxon>
        <taxon>Ecdysozoa</taxon>
        <taxon>Arthropoda</taxon>
        <taxon>Hexapoda</taxon>
        <taxon>Insecta</taxon>
        <taxon>Pterygota</taxon>
        <taxon>Neoptera</taxon>
        <taxon>Endopterygota</taxon>
        <taxon>Lepidoptera</taxon>
        <taxon>Glossata</taxon>
        <taxon>Ditrysia</taxon>
        <taxon>Tortricoidea</taxon>
        <taxon>Tortricidae</taxon>
        <taxon>Tortricinae</taxon>
        <taxon>Choristoneura</taxon>
    </lineage>
</organism>
<dbReference type="EMBL" id="CM046107">
    <property type="protein sequence ID" value="KAI8432185.1"/>
    <property type="molecule type" value="Genomic_DNA"/>
</dbReference>
<keyword evidence="2" id="KW-1185">Reference proteome</keyword>
<evidence type="ECO:0000313" key="2">
    <source>
        <dbReference type="Proteomes" id="UP001064048"/>
    </source>
</evidence>
<accession>A0ACC0K7T0</accession>
<proteinExistence type="predicted"/>
<sequence length="144" mass="15416">MEVSGITDSCNNNLGSKIQIEEDVPIDGSQGEHGSIDNMIVRVWCESGAGWAPTHVPVTPQTTCRDVLDCCREPGDEPCLLLSVHPQHGGKNITTSRTDGEARAHDAADHLSCVATCSTPAENRVKSLVCCSACTRVQARALFR</sequence>